<gene>
    <name evidence="2" type="ORF">O181_031543</name>
</gene>
<proteinExistence type="predicted"/>
<feature type="region of interest" description="Disordered" evidence="1">
    <location>
        <begin position="160"/>
        <end position="227"/>
    </location>
</feature>
<accession>A0A9Q3H4P9</accession>
<comment type="caution">
    <text evidence="2">The sequence shown here is derived from an EMBL/GenBank/DDBJ whole genome shotgun (WGS) entry which is preliminary data.</text>
</comment>
<protein>
    <submittedName>
        <fullName evidence="2">Uncharacterized protein</fullName>
    </submittedName>
</protein>
<dbReference type="Proteomes" id="UP000765509">
    <property type="component" value="Unassembled WGS sequence"/>
</dbReference>
<dbReference type="EMBL" id="AVOT02011280">
    <property type="protein sequence ID" value="MBW0491828.1"/>
    <property type="molecule type" value="Genomic_DNA"/>
</dbReference>
<name>A0A9Q3H4P9_9BASI</name>
<reference evidence="2" key="1">
    <citation type="submission" date="2021-03" db="EMBL/GenBank/DDBJ databases">
        <title>Draft genome sequence of rust myrtle Austropuccinia psidii MF-1, a brazilian biotype.</title>
        <authorList>
            <person name="Quecine M.C."/>
            <person name="Pachon D.M.R."/>
            <person name="Bonatelli M.L."/>
            <person name="Correr F.H."/>
            <person name="Franceschini L.M."/>
            <person name="Leite T.F."/>
            <person name="Margarido G.R.A."/>
            <person name="Almeida C.A."/>
            <person name="Ferrarezi J.A."/>
            <person name="Labate C.A."/>
        </authorList>
    </citation>
    <scope>NUCLEOTIDE SEQUENCE</scope>
    <source>
        <strain evidence="2">MF-1</strain>
    </source>
</reference>
<feature type="compositionally biased region" description="Polar residues" evidence="1">
    <location>
        <begin position="160"/>
        <end position="185"/>
    </location>
</feature>
<dbReference type="AlphaFoldDB" id="A0A9Q3H4P9"/>
<feature type="compositionally biased region" description="Polar residues" evidence="1">
    <location>
        <begin position="218"/>
        <end position="227"/>
    </location>
</feature>
<evidence type="ECO:0000256" key="1">
    <source>
        <dbReference type="SAM" id="MobiDB-lite"/>
    </source>
</evidence>
<keyword evidence="3" id="KW-1185">Reference proteome</keyword>
<evidence type="ECO:0000313" key="3">
    <source>
        <dbReference type="Proteomes" id="UP000765509"/>
    </source>
</evidence>
<sequence>MLILSGSHPFQHTPVAVLFHNHATMRLIKFLVELTILSLISYSAFGQPPIKCIVDSCNKVLTHVKVLEKTYVHYCPSCGIEIAPPSSEKLRRGPKPKLGFFCLKCNTGRQCTPLHIFSVTECKCSNHGTMFIQHPVARFPQALTRQVSVENVDTELRLGSSPSSLQAEYSQNPNPSNFHQQQGPPIQSGEDFEGDADTVLRLGPSSSSLQGVQAAYLGSSNPPSFFQ</sequence>
<organism evidence="2 3">
    <name type="scientific">Austropuccinia psidii MF-1</name>
    <dbReference type="NCBI Taxonomy" id="1389203"/>
    <lineage>
        <taxon>Eukaryota</taxon>
        <taxon>Fungi</taxon>
        <taxon>Dikarya</taxon>
        <taxon>Basidiomycota</taxon>
        <taxon>Pucciniomycotina</taxon>
        <taxon>Pucciniomycetes</taxon>
        <taxon>Pucciniales</taxon>
        <taxon>Sphaerophragmiaceae</taxon>
        <taxon>Austropuccinia</taxon>
    </lineage>
</organism>
<evidence type="ECO:0000313" key="2">
    <source>
        <dbReference type="EMBL" id="MBW0491828.1"/>
    </source>
</evidence>